<dbReference type="Pfam" id="PF13399">
    <property type="entry name" value="LytR_C"/>
    <property type="match status" value="1"/>
</dbReference>
<feature type="compositionally biased region" description="Gly residues" evidence="1">
    <location>
        <begin position="91"/>
        <end position="106"/>
    </location>
</feature>
<feature type="region of interest" description="Disordered" evidence="1">
    <location>
        <begin position="1"/>
        <end position="24"/>
    </location>
</feature>
<sequence>MSMLTPPGMGGKYRITGDRYPRMSRPRSRRQLMFAAFGSVLALGLVGWGTLQLIDVFSGDSDDQTVRAAHGTGDCERGDKRPDEKAKSGRSDGGQSGQGGRQGHTGGKLPKPSQITVNVYNATTRSGLAKDTAKELEKRGFKIGKVGNAPAQYDKKVKTTGMLLGAPGAGDGAFNVLGTQLSGAQTKNDARNGKDIDLVIGNGFKDLVKQKDADKALAALAKPSPAPSGKPCR</sequence>
<evidence type="ECO:0000259" key="2">
    <source>
        <dbReference type="Pfam" id="PF13399"/>
    </source>
</evidence>
<organism evidence="3 4">
    <name type="scientific">Streptomyces violaceusniger</name>
    <dbReference type="NCBI Taxonomy" id="68280"/>
    <lineage>
        <taxon>Bacteria</taxon>
        <taxon>Bacillati</taxon>
        <taxon>Actinomycetota</taxon>
        <taxon>Actinomycetes</taxon>
        <taxon>Kitasatosporales</taxon>
        <taxon>Streptomycetaceae</taxon>
        <taxon>Streptomyces</taxon>
        <taxon>Streptomyces violaceusniger group</taxon>
    </lineage>
</organism>
<feature type="region of interest" description="Disordered" evidence="1">
    <location>
        <begin position="63"/>
        <end position="115"/>
    </location>
</feature>
<dbReference type="AlphaFoldDB" id="A0A0X3VMR0"/>
<protein>
    <recommendedName>
        <fullName evidence="2">LytR/CpsA/Psr regulator C-terminal domain-containing protein</fullName>
    </recommendedName>
</protein>
<feature type="compositionally biased region" description="Basic and acidic residues" evidence="1">
    <location>
        <begin position="73"/>
        <end position="90"/>
    </location>
</feature>
<reference evidence="4" key="1">
    <citation type="submission" date="2015-10" db="EMBL/GenBank/DDBJ databases">
        <authorList>
            <person name="Ju K.-S."/>
            <person name="Doroghazi J.R."/>
            <person name="Metcalf W.W."/>
        </authorList>
    </citation>
    <scope>NUCLEOTIDE SEQUENCE [LARGE SCALE GENOMIC DNA]</scope>
    <source>
        <strain evidence="4">NRRL F-8817</strain>
    </source>
</reference>
<dbReference type="Proteomes" id="UP000053413">
    <property type="component" value="Unassembled WGS sequence"/>
</dbReference>
<evidence type="ECO:0000256" key="1">
    <source>
        <dbReference type="SAM" id="MobiDB-lite"/>
    </source>
</evidence>
<dbReference type="EMBL" id="LLZJ01000402">
    <property type="protein sequence ID" value="KUL45562.1"/>
    <property type="molecule type" value="Genomic_DNA"/>
</dbReference>
<feature type="domain" description="LytR/CpsA/Psr regulator C-terminal" evidence="2">
    <location>
        <begin position="114"/>
        <end position="204"/>
    </location>
</feature>
<dbReference type="Gene3D" id="3.30.70.2390">
    <property type="match status" value="1"/>
</dbReference>
<proteinExistence type="predicted"/>
<name>A0A0X3VMR0_STRVO</name>
<dbReference type="InterPro" id="IPR027381">
    <property type="entry name" value="LytR/CpsA/Psr_C"/>
</dbReference>
<dbReference type="OrthoDB" id="4864198at2"/>
<comment type="caution">
    <text evidence="3">The sequence shown here is derived from an EMBL/GenBank/DDBJ whole genome shotgun (WGS) entry which is preliminary data.</text>
</comment>
<gene>
    <name evidence="3" type="ORF">ADL28_37320</name>
</gene>
<accession>A0A0X3VMR0</accession>
<evidence type="ECO:0000313" key="3">
    <source>
        <dbReference type="EMBL" id="KUL45562.1"/>
    </source>
</evidence>
<evidence type="ECO:0000313" key="4">
    <source>
        <dbReference type="Proteomes" id="UP000053413"/>
    </source>
</evidence>